<protein>
    <submittedName>
        <fullName evidence="1">Uncharacterized protein</fullName>
    </submittedName>
</protein>
<dbReference type="RefSeq" id="WP_196123069.1">
    <property type="nucleotide sequence ID" value="NZ_JADPMR010000001.1"/>
</dbReference>
<dbReference type="Proteomes" id="UP000597206">
    <property type="component" value="Unassembled WGS sequence"/>
</dbReference>
<gene>
    <name evidence="1" type="ORF">I1A42_07305</name>
</gene>
<accession>A0ABS0GD66</accession>
<sequence length="56" mass="6033">MKVGKISKSAKNLIQQVALTVLGWIAQSGQAIHPFKGSERLIDAYHDDIGVSARNA</sequence>
<keyword evidence="2" id="KW-1185">Reference proteome</keyword>
<evidence type="ECO:0000313" key="2">
    <source>
        <dbReference type="Proteomes" id="UP000597206"/>
    </source>
</evidence>
<name>A0ABS0GD66_9VIBR</name>
<reference evidence="1 2" key="1">
    <citation type="submission" date="2020-11" db="EMBL/GenBank/DDBJ databases">
        <title>Vibrio nitrifigilis sp. nov., a marine nitrogen-fixing bacterium isolated from the lagoon sediment of an islet inside an atoll.</title>
        <authorList>
            <person name="Wang L.-T."/>
            <person name="Shieh W.Y."/>
        </authorList>
    </citation>
    <scope>NUCLEOTIDE SEQUENCE [LARGE SCALE GENOMIC DNA]</scope>
    <source>
        <strain evidence="1 2">NFV-1</strain>
    </source>
</reference>
<evidence type="ECO:0000313" key="1">
    <source>
        <dbReference type="EMBL" id="MBF9000363.1"/>
    </source>
</evidence>
<proteinExistence type="predicted"/>
<organism evidence="1 2">
    <name type="scientific">Vibrio nitrifigilis</name>
    <dbReference type="NCBI Taxonomy" id="2789781"/>
    <lineage>
        <taxon>Bacteria</taxon>
        <taxon>Pseudomonadati</taxon>
        <taxon>Pseudomonadota</taxon>
        <taxon>Gammaproteobacteria</taxon>
        <taxon>Vibrionales</taxon>
        <taxon>Vibrionaceae</taxon>
        <taxon>Vibrio</taxon>
    </lineage>
</organism>
<comment type="caution">
    <text evidence="1">The sequence shown here is derived from an EMBL/GenBank/DDBJ whole genome shotgun (WGS) entry which is preliminary data.</text>
</comment>
<dbReference type="EMBL" id="JADPMR010000001">
    <property type="protein sequence ID" value="MBF9000363.1"/>
    <property type="molecule type" value="Genomic_DNA"/>
</dbReference>